<keyword evidence="2" id="KW-1185">Reference proteome</keyword>
<accession>A0A0B2VVB1</accession>
<comment type="caution">
    <text evidence="1">The sequence shown here is derived from an EMBL/GenBank/DDBJ whole genome shotgun (WGS) entry which is preliminary data.</text>
</comment>
<gene>
    <name evidence="1" type="ORF">Tcan_11088</name>
</gene>
<sequence length="100" mass="11451">MLRRATVPADETDTYASLALFPSKVTACSRKWTEFESDWHQHRRLETGSAMGYPVDSNHCQPMRWHEASYWVQGAEMSLVRRGGAQARTIMRVSGANHRQ</sequence>
<dbReference type="EMBL" id="JPKZ01000806">
    <property type="protein sequence ID" value="KHN85359.1"/>
    <property type="molecule type" value="Genomic_DNA"/>
</dbReference>
<evidence type="ECO:0000313" key="1">
    <source>
        <dbReference type="EMBL" id="KHN85359.1"/>
    </source>
</evidence>
<protein>
    <submittedName>
        <fullName evidence="1">Uncharacterized protein</fullName>
    </submittedName>
</protein>
<name>A0A0B2VVB1_TOXCA</name>
<dbReference type="AlphaFoldDB" id="A0A0B2VVB1"/>
<organism evidence="1 2">
    <name type="scientific">Toxocara canis</name>
    <name type="common">Canine roundworm</name>
    <dbReference type="NCBI Taxonomy" id="6265"/>
    <lineage>
        <taxon>Eukaryota</taxon>
        <taxon>Metazoa</taxon>
        <taxon>Ecdysozoa</taxon>
        <taxon>Nematoda</taxon>
        <taxon>Chromadorea</taxon>
        <taxon>Rhabditida</taxon>
        <taxon>Spirurina</taxon>
        <taxon>Ascaridomorpha</taxon>
        <taxon>Ascaridoidea</taxon>
        <taxon>Toxocaridae</taxon>
        <taxon>Toxocara</taxon>
    </lineage>
</organism>
<dbReference type="Proteomes" id="UP000031036">
    <property type="component" value="Unassembled WGS sequence"/>
</dbReference>
<evidence type="ECO:0000313" key="2">
    <source>
        <dbReference type="Proteomes" id="UP000031036"/>
    </source>
</evidence>
<proteinExistence type="predicted"/>
<reference evidence="1 2" key="1">
    <citation type="submission" date="2014-11" db="EMBL/GenBank/DDBJ databases">
        <title>Genetic blueprint of the zoonotic pathogen Toxocara canis.</title>
        <authorList>
            <person name="Zhu X.-Q."/>
            <person name="Korhonen P.K."/>
            <person name="Cai H."/>
            <person name="Young N.D."/>
            <person name="Nejsum P."/>
            <person name="von Samson-Himmelstjerna G."/>
            <person name="Boag P.R."/>
            <person name="Tan P."/>
            <person name="Li Q."/>
            <person name="Min J."/>
            <person name="Yang Y."/>
            <person name="Wang X."/>
            <person name="Fang X."/>
            <person name="Hall R.S."/>
            <person name="Hofmann A."/>
            <person name="Sternberg P.W."/>
            <person name="Jex A.R."/>
            <person name="Gasser R.B."/>
        </authorList>
    </citation>
    <scope>NUCLEOTIDE SEQUENCE [LARGE SCALE GENOMIC DNA]</scope>
    <source>
        <strain evidence="1">PN_DK_2014</strain>
    </source>
</reference>